<feature type="transmembrane region" description="Helical" evidence="11">
    <location>
        <begin position="227"/>
        <end position="249"/>
    </location>
</feature>
<comment type="caution">
    <text evidence="12">The sequence shown here is derived from an EMBL/GenBank/DDBJ whole genome shotgun (WGS) entry which is preliminary data.</text>
</comment>
<dbReference type="PROSITE" id="PS50920">
    <property type="entry name" value="SOLCAR"/>
    <property type="match status" value="2"/>
</dbReference>
<feature type="repeat" description="Solcar" evidence="9">
    <location>
        <begin position="229"/>
        <end position="351"/>
    </location>
</feature>
<keyword evidence="3 10" id="KW-0813">Transport</keyword>
<evidence type="ECO:0000256" key="1">
    <source>
        <dbReference type="ARBA" id="ARBA00004225"/>
    </source>
</evidence>
<organism evidence="12 13">
    <name type="scientific">Mycena indigotica</name>
    <dbReference type="NCBI Taxonomy" id="2126181"/>
    <lineage>
        <taxon>Eukaryota</taxon>
        <taxon>Fungi</taxon>
        <taxon>Dikarya</taxon>
        <taxon>Basidiomycota</taxon>
        <taxon>Agaricomycotina</taxon>
        <taxon>Agaricomycetes</taxon>
        <taxon>Agaricomycetidae</taxon>
        <taxon>Agaricales</taxon>
        <taxon>Marasmiineae</taxon>
        <taxon>Mycenaceae</taxon>
        <taxon>Mycena</taxon>
    </lineage>
</organism>
<sequence length="353" mass="38969">MDIDEAIRQGVNSLGWTLLTLGIGMPFLSTLVRYRANYTPTKLQLPEDDQTPPSDAVVSSYFGVMRRVYTVEGWAGLYKGFTPAVLTTLFVSLLHFPATIVVDWLYLYDEDTAPPAYIVVVEELFSFFFVPLLSALLAIPMQIVTFRAIVTQTHPLSLSFTSLLPAILSPAERRRPSLLYLAPGMAMVAFLLAAIAAVIGLPTQYIITSITGTYPYDLLPHIMADAHYKYLFVLIAARILSGLLLVLLVTPLRLARVRLALQVTEPPELESDHAGMPHLIDTPFLEPVVALRSAPAHGDAHHFYPGVVACLRAIAEEEGKHVLWRGWWIVALQALVSPVLPSGWAAPFVSVLW</sequence>
<dbReference type="Pfam" id="PF00153">
    <property type="entry name" value="Mito_carr"/>
    <property type="match status" value="2"/>
</dbReference>
<proteinExistence type="inferred from homology"/>
<dbReference type="Proteomes" id="UP000636479">
    <property type="component" value="Unassembled WGS sequence"/>
</dbReference>
<evidence type="ECO:0000256" key="7">
    <source>
        <dbReference type="ARBA" id="ARBA00023128"/>
    </source>
</evidence>
<comment type="similarity">
    <text evidence="2 10">Belongs to the mitochondrial carrier (TC 2.A.29) family.</text>
</comment>
<dbReference type="PANTHER" id="PTHR45624:SF10">
    <property type="entry name" value="SLC (SOLUTE CARRIER) HOMOLOG"/>
    <property type="match status" value="1"/>
</dbReference>
<evidence type="ECO:0000313" key="12">
    <source>
        <dbReference type="EMBL" id="KAF7303433.1"/>
    </source>
</evidence>
<dbReference type="GeneID" id="59345000"/>
<evidence type="ECO:0000256" key="11">
    <source>
        <dbReference type="SAM" id="Phobius"/>
    </source>
</evidence>
<name>A0A8H6SPG5_9AGAR</name>
<evidence type="ECO:0000256" key="3">
    <source>
        <dbReference type="ARBA" id="ARBA00022448"/>
    </source>
</evidence>
<dbReference type="InterPro" id="IPR023395">
    <property type="entry name" value="MCP_dom_sf"/>
</dbReference>
<keyword evidence="5" id="KW-0677">Repeat</keyword>
<dbReference type="EMBL" id="JACAZF010000005">
    <property type="protein sequence ID" value="KAF7303433.1"/>
    <property type="molecule type" value="Genomic_DNA"/>
</dbReference>
<dbReference type="Gene3D" id="1.50.40.10">
    <property type="entry name" value="Mitochondrial carrier domain"/>
    <property type="match status" value="2"/>
</dbReference>
<dbReference type="PANTHER" id="PTHR45624">
    <property type="entry name" value="MITOCHONDRIAL BASIC AMINO ACIDS TRANSPORTER-RELATED"/>
    <property type="match status" value="1"/>
</dbReference>
<feature type="repeat" description="Solcar" evidence="9">
    <location>
        <begin position="4"/>
        <end position="105"/>
    </location>
</feature>
<feature type="transmembrane region" description="Helical" evidence="11">
    <location>
        <begin position="14"/>
        <end position="34"/>
    </location>
</feature>
<dbReference type="OrthoDB" id="21292at2759"/>
<evidence type="ECO:0000256" key="10">
    <source>
        <dbReference type="RuleBase" id="RU000488"/>
    </source>
</evidence>
<dbReference type="InterPro" id="IPR050567">
    <property type="entry name" value="Mitochondrial_Carrier"/>
</dbReference>
<dbReference type="SUPFAM" id="SSF103506">
    <property type="entry name" value="Mitochondrial carrier"/>
    <property type="match status" value="1"/>
</dbReference>
<comment type="subcellular location">
    <subcellularLocation>
        <location evidence="1">Mitochondrion membrane</location>
        <topology evidence="1">Multi-pass membrane protein</topology>
    </subcellularLocation>
</comment>
<evidence type="ECO:0000256" key="5">
    <source>
        <dbReference type="ARBA" id="ARBA00022737"/>
    </source>
</evidence>
<feature type="transmembrane region" description="Helical" evidence="11">
    <location>
        <begin position="178"/>
        <end position="207"/>
    </location>
</feature>
<evidence type="ECO:0000256" key="6">
    <source>
        <dbReference type="ARBA" id="ARBA00022989"/>
    </source>
</evidence>
<keyword evidence="8 9" id="KW-0472">Membrane</keyword>
<gene>
    <name evidence="12" type="ORF">MIND_00571900</name>
</gene>
<keyword evidence="4 9" id="KW-0812">Transmembrane</keyword>
<keyword evidence="6 11" id="KW-1133">Transmembrane helix</keyword>
<dbReference type="GO" id="GO:0031966">
    <property type="term" value="C:mitochondrial membrane"/>
    <property type="evidence" value="ECO:0007669"/>
    <property type="project" value="UniProtKB-SubCell"/>
</dbReference>
<evidence type="ECO:0000256" key="4">
    <source>
        <dbReference type="ARBA" id="ARBA00022692"/>
    </source>
</evidence>
<evidence type="ECO:0000256" key="8">
    <source>
        <dbReference type="ARBA" id="ARBA00023136"/>
    </source>
</evidence>
<reference evidence="12" key="1">
    <citation type="submission" date="2020-05" db="EMBL/GenBank/DDBJ databases">
        <title>Mycena genomes resolve the evolution of fungal bioluminescence.</title>
        <authorList>
            <person name="Tsai I.J."/>
        </authorList>
    </citation>
    <scope>NUCLEOTIDE SEQUENCE</scope>
    <source>
        <strain evidence="12">171206Taipei</strain>
    </source>
</reference>
<evidence type="ECO:0000256" key="9">
    <source>
        <dbReference type="PROSITE-ProRule" id="PRU00282"/>
    </source>
</evidence>
<protein>
    <recommendedName>
        <fullName evidence="14">Mitochondrial carrier</fullName>
    </recommendedName>
</protein>
<keyword evidence="13" id="KW-1185">Reference proteome</keyword>
<accession>A0A8H6SPG5</accession>
<dbReference type="InterPro" id="IPR018108">
    <property type="entry name" value="MCP_transmembrane"/>
</dbReference>
<evidence type="ECO:0000313" key="13">
    <source>
        <dbReference type="Proteomes" id="UP000636479"/>
    </source>
</evidence>
<dbReference type="RefSeq" id="XP_037220405.1">
    <property type="nucleotide sequence ID" value="XM_037362484.1"/>
</dbReference>
<evidence type="ECO:0000256" key="2">
    <source>
        <dbReference type="ARBA" id="ARBA00006375"/>
    </source>
</evidence>
<evidence type="ECO:0008006" key="14">
    <source>
        <dbReference type="Google" id="ProtNLM"/>
    </source>
</evidence>
<dbReference type="GO" id="GO:0022857">
    <property type="term" value="F:transmembrane transporter activity"/>
    <property type="evidence" value="ECO:0007669"/>
    <property type="project" value="TreeGrafter"/>
</dbReference>
<keyword evidence="7" id="KW-0496">Mitochondrion</keyword>
<dbReference type="AlphaFoldDB" id="A0A8H6SPG5"/>
<feature type="transmembrane region" description="Helical" evidence="11">
    <location>
        <begin position="84"/>
        <end position="107"/>
    </location>
</feature>
<feature type="transmembrane region" description="Helical" evidence="11">
    <location>
        <begin position="127"/>
        <end position="150"/>
    </location>
</feature>